<dbReference type="SUPFAM" id="SSF55811">
    <property type="entry name" value="Nudix"/>
    <property type="match status" value="1"/>
</dbReference>
<keyword evidence="2" id="KW-0378">Hydrolase</keyword>
<dbReference type="Gene3D" id="3.90.79.10">
    <property type="entry name" value="Nucleoside Triphosphate Pyrophosphohydrolase"/>
    <property type="match status" value="1"/>
</dbReference>
<dbReference type="PROSITE" id="PS51462">
    <property type="entry name" value="NUDIX"/>
    <property type="match status" value="1"/>
</dbReference>
<dbReference type="Pfam" id="PF00293">
    <property type="entry name" value="NUDIX"/>
    <property type="match status" value="1"/>
</dbReference>
<accession>A0ABX8BW48</accession>
<gene>
    <name evidence="2" type="ORF">KGD84_32085</name>
</gene>
<evidence type="ECO:0000313" key="3">
    <source>
        <dbReference type="Proteomes" id="UP000676079"/>
    </source>
</evidence>
<geneLocation type="plasmid" evidence="2 3">
    <name>unnamed2</name>
</geneLocation>
<dbReference type="InterPro" id="IPR015797">
    <property type="entry name" value="NUDIX_hydrolase-like_dom_sf"/>
</dbReference>
<keyword evidence="3" id="KW-1185">Reference proteome</keyword>
<organism evidence="2 3">
    <name type="scientific">Nocardiopsis changdeensis</name>
    <dbReference type="NCBI Taxonomy" id="2831969"/>
    <lineage>
        <taxon>Bacteria</taxon>
        <taxon>Bacillati</taxon>
        <taxon>Actinomycetota</taxon>
        <taxon>Actinomycetes</taxon>
        <taxon>Streptosporangiales</taxon>
        <taxon>Nocardiopsidaceae</taxon>
        <taxon>Nocardiopsis</taxon>
    </lineage>
</organism>
<dbReference type="InterPro" id="IPR000086">
    <property type="entry name" value="NUDIX_hydrolase_dom"/>
</dbReference>
<sequence length="194" mass="20564">MTTTNTTSAKRCSGDSVGILITDSADRLLMVTRGWWPKGTAPVAGHVRDSHTSVAAALVAEVEEEVGLTVTGSCLLWEGHLPNLCASLPHQPRPGHVWTLARATATGTVRPAPGETKGARFYSRREVMLLASATLAHYRAGGTPATQPDASLEAVWLRLLHEAAYLPGLSAADLALAETAYSTPPGEYWRGGRP</sequence>
<evidence type="ECO:0000313" key="2">
    <source>
        <dbReference type="EMBL" id="QUX26341.1"/>
    </source>
</evidence>
<dbReference type="GO" id="GO:0016787">
    <property type="term" value="F:hydrolase activity"/>
    <property type="evidence" value="ECO:0007669"/>
    <property type="project" value="UniProtKB-KW"/>
</dbReference>
<reference evidence="3" key="1">
    <citation type="submission" date="2021-05" db="EMBL/GenBank/DDBJ databases">
        <title>Direct Submission.</title>
        <authorList>
            <person name="Li K."/>
            <person name="Gao J."/>
        </authorList>
    </citation>
    <scope>NUCLEOTIDE SEQUENCE [LARGE SCALE GENOMIC DNA]</scope>
    <source>
        <strain evidence="3">Mg02</strain>
        <plasmid evidence="3">unnamed2</plasmid>
    </source>
</reference>
<evidence type="ECO:0000259" key="1">
    <source>
        <dbReference type="PROSITE" id="PS51462"/>
    </source>
</evidence>
<feature type="domain" description="Nudix hydrolase" evidence="1">
    <location>
        <begin position="12"/>
        <end position="143"/>
    </location>
</feature>
<name>A0ABX8BW48_9ACTN</name>
<protein>
    <submittedName>
        <fullName evidence="2">NUDIX hydrolase</fullName>
    </submittedName>
</protein>
<dbReference type="Proteomes" id="UP000676079">
    <property type="component" value="Plasmid unnamed2"/>
</dbReference>
<proteinExistence type="predicted"/>
<dbReference type="RefSeq" id="WP_220566104.1">
    <property type="nucleotide sequence ID" value="NZ_CP074134.1"/>
</dbReference>
<dbReference type="CDD" id="cd02883">
    <property type="entry name" value="NUDIX_Hydrolase"/>
    <property type="match status" value="1"/>
</dbReference>
<keyword evidence="2" id="KW-0614">Plasmid</keyword>
<dbReference type="EMBL" id="CP074134">
    <property type="protein sequence ID" value="QUX26341.1"/>
    <property type="molecule type" value="Genomic_DNA"/>
</dbReference>